<dbReference type="EMBL" id="KF900845">
    <property type="protein sequence ID" value="AIF08903.1"/>
    <property type="molecule type" value="Genomic_DNA"/>
</dbReference>
<dbReference type="InterPro" id="IPR011044">
    <property type="entry name" value="Quino_amine_DH_bsu"/>
</dbReference>
<accession>A0A075H4N8</accession>
<name>A0A075H4N8_9EURY</name>
<dbReference type="PANTHER" id="PTHR31270:SF1">
    <property type="entry name" value="GLUTAMINYL-PEPTIDE CYCLOTRANSFERASE"/>
    <property type="match status" value="1"/>
</dbReference>
<organism evidence="1">
    <name type="scientific">uncultured marine group II/III euryarchaeote KM3_33_F08</name>
    <dbReference type="NCBI Taxonomy" id="1456435"/>
    <lineage>
        <taxon>Archaea</taxon>
        <taxon>Methanobacteriati</taxon>
        <taxon>Methanobacteriota</taxon>
        <taxon>environmental samples</taxon>
    </lineage>
</organism>
<dbReference type="PANTHER" id="PTHR31270">
    <property type="entry name" value="GLUTAMINYL-PEPTIDE CYCLOTRANSFERASE"/>
    <property type="match status" value="1"/>
</dbReference>
<evidence type="ECO:0000313" key="1">
    <source>
        <dbReference type="EMBL" id="AIF08903.1"/>
    </source>
</evidence>
<keyword evidence="1" id="KW-0808">Transferase</keyword>
<sequence>MIRSGSGAFLPIRALLAVATLLLVLATPCPNVTSAQTPNSLPIAYEIVVVETIAHNESAFTQGLVIHEGRMYESTGMYDHSELRELDLETGEVLRTVPLDGSEFGEGLAVVGDELVQLTWKSGVAHRYSIETFEQVGNFTFDGEGWGLCAMGDLLYMSNGSSMLTIRNPTDFSVVDEIEVTLGGEPLEQLNELECLADGTIYANVWYDDSIYLINGSSGQVVGVVDASALTPDEAESNHVLNGIAFDTNSAAIYVTGKYWPVMYEVTFQEVVEPSTDSNLPPGDGDENTPLFPPWEVLILGGIAAALTFLLWGNGFDSLTKSRGVHNPPDVTEGLEGEE</sequence>
<proteinExistence type="predicted"/>
<protein>
    <submittedName>
        <fullName evidence="1">Putative glutamine cyclotransferase</fullName>
    </submittedName>
</protein>
<reference evidence="1" key="1">
    <citation type="journal article" date="2014" name="Genome Biol. Evol.">
        <title>Pangenome evidence for extensive interdomain horizontal transfer affecting lineage core and shell genes in uncultured planktonic thaumarchaeota and euryarchaeota.</title>
        <authorList>
            <person name="Deschamps P."/>
            <person name="Zivanovic Y."/>
            <person name="Moreira D."/>
            <person name="Rodriguez-Valera F."/>
            <person name="Lopez-Garcia P."/>
        </authorList>
    </citation>
    <scope>NUCLEOTIDE SEQUENCE</scope>
</reference>
<dbReference type="AlphaFoldDB" id="A0A075H4N8"/>
<dbReference type="Gene3D" id="2.130.10.10">
    <property type="entry name" value="YVTN repeat-like/Quinoprotein amine dehydrogenase"/>
    <property type="match status" value="1"/>
</dbReference>
<dbReference type="GO" id="GO:0016603">
    <property type="term" value="F:glutaminyl-peptide cyclotransferase activity"/>
    <property type="evidence" value="ECO:0007669"/>
    <property type="project" value="InterPro"/>
</dbReference>
<dbReference type="SUPFAM" id="SSF50969">
    <property type="entry name" value="YVTN repeat-like/Quinoprotein amine dehydrogenase"/>
    <property type="match status" value="1"/>
</dbReference>
<dbReference type="InterPro" id="IPR007788">
    <property type="entry name" value="QCT"/>
</dbReference>
<dbReference type="Pfam" id="PF05096">
    <property type="entry name" value="Glu_cyclase_2"/>
    <property type="match status" value="1"/>
</dbReference>
<dbReference type="InterPro" id="IPR015943">
    <property type="entry name" value="WD40/YVTN_repeat-like_dom_sf"/>
</dbReference>